<dbReference type="PROSITE" id="PS50262">
    <property type="entry name" value="G_PROTEIN_RECEP_F1_2"/>
    <property type="match status" value="1"/>
</dbReference>
<comment type="similarity">
    <text evidence="8">Belongs to the G-protein coupled receptor 1 family.</text>
</comment>
<evidence type="ECO:0000256" key="10">
    <source>
        <dbReference type="SAM" id="Phobius"/>
    </source>
</evidence>
<keyword evidence="2 8" id="KW-0812">Transmembrane</keyword>
<evidence type="ECO:0000256" key="5">
    <source>
        <dbReference type="ARBA" id="ARBA00023136"/>
    </source>
</evidence>
<feature type="transmembrane region" description="Helical" evidence="10">
    <location>
        <begin position="152"/>
        <end position="172"/>
    </location>
</feature>
<dbReference type="Gene3D" id="1.20.1070.10">
    <property type="entry name" value="Rhodopsin 7-helix transmembrane proteins"/>
    <property type="match status" value="1"/>
</dbReference>
<keyword evidence="3 10" id="KW-1133">Transmembrane helix</keyword>
<keyword evidence="7 8" id="KW-0807">Transducer</keyword>
<feature type="transmembrane region" description="Helical" evidence="10">
    <location>
        <begin position="349"/>
        <end position="370"/>
    </location>
</feature>
<dbReference type="PANTHER" id="PTHR24238">
    <property type="entry name" value="G-PROTEIN COUPLED RECEPTOR"/>
    <property type="match status" value="1"/>
</dbReference>
<evidence type="ECO:0000256" key="9">
    <source>
        <dbReference type="SAM" id="MobiDB-lite"/>
    </source>
</evidence>
<dbReference type="InterPro" id="IPR017452">
    <property type="entry name" value="GPCR_Rhodpsn_7TM"/>
</dbReference>
<comment type="subcellular location">
    <subcellularLocation>
        <location evidence="1">Membrane</location>
        <topology evidence="1">Multi-pass membrane protein</topology>
    </subcellularLocation>
</comment>
<dbReference type="SUPFAM" id="SSF81321">
    <property type="entry name" value="Family A G protein-coupled receptor-like"/>
    <property type="match status" value="1"/>
</dbReference>
<keyword evidence="6 8" id="KW-0675">Receptor</keyword>
<feature type="compositionally biased region" description="Polar residues" evidence="9">
    <location>
        <begin position="249"/>
        <end position="261"/>
    </location>
</feature>
<evidence type="ECO:0000256" key="6">
    <source>
        <dbReference type="ARBA" id="ARBA00023170"/>
    </source>
</evidence>
<feature type="domain" description="G-protein coupled receptors family 1 profile" evidence="11">
    <location>
        <begin position="54"/>
        <end position="409"/>
    </location>
</feature>
<sequence>MGTEHAVEVYNTENKTSFDEPYNLTVSEINYAIFVKNIPGFLFFIIVSVIGTFGNANIIFLYWRKFDQSNYRTAIIFLAFVDLSICSIVVPLRMQEIRYKYASSESICKCALYLVHVLGQISLYMLAFIAVERYRKVCHATKGQFTQTQVRVICMIITLFMTVISIPALFLFTSESIEIFDYQGYNGTVCHVRGRGRAMAARAFSGVTMLIGVVAIGTCVFCYFNIGRVIYTKIKSKQFSLRFHKNTETSDQSSNSTMHTEITNETKEESLNNHKTMNMDLKENFTPKTGFPVTKISTDLEENIAPKQGILVNEISTDLEENNPTKTKSPVVHQKKKTGSSMYDRTLQIAFMFLIATILSFLCCLVSIVVDIIETKPNLEKTMLETLGGSFYIFSGFLYLSNAINPIVYGFIDNKLRKEFIKFYSTIFCFICRRS</sequence>
<reference evidence="12 13" key="1">
    <citation type="submission" date="2022-12" db="EMBL/GenBank/DDBJ databases">
        <title>Chromosome-level genome of Tegillarca granosa.</title>
        <authorList>
            <person name="Kim J."/>
        </authorList>
    </citation>
    <scope>NUCLEOTIDE SEQUENCE [LARGE SCALE GENOMIC DNA]</scope>
    <source>
        <strain evidence="12">Teg-2019</strain>
        <tissue evidence="12">Adductor muscle</tissue>
    </source>
</reference>
<evidence type="ECO:0000256" key="7">
    <source>
        <dbReference type="ARBA" id="ARBA00023224"/>
    </source>
</evidence>
<accession>A0ABQ9F5F5</accession>
<organism evidence="12 13">
    <name type="scientific">Tegillarca granosa</name>
    <name type="common">Malaysian cockle</name>
    <name type="synonym">Anadara granosa</name>
    <dbReference type="NCBI Taxonomy" id="220873"/>
    <lineage>
        <taxon>Eukaryota</taxon>
        <taxon>Metazoa</taxon>
        <taxon>Spiralia</taxon>
        <taxon>Lophotrochozoa</taxon>
        <taxon>Mollusca</taxon>
        <taxon>Bivalvia</taxon>
        <taxon>Autobranchia</taxon>
        <taxon>Pteriomorphia</taxon>
        <taxon>Arcoida</taxon>
        <taxon>Arcoidea</taxon>
        <taxon>Arcidae</taxon>
        <taxon>Tegillarca</taxon>
    </lineage>
</organism>
<evidence type="ECO:0000256" key="8">
    <source>
        <dbReference type="RuleBase" id="RU000688"/>
    </source>
</evidence>
<dbReference type="Pfam" id="PF00001">
    <property type="entry name" value="7tm_1"/>
    <property type="match status" value="1"/>
</dbReference>
<dbReference type="CDD" id="cd00637">
    <property type="entry name" value="7tm_classA_rhodopsin-like"/>
    <property type="match status" value="1"/>
</dbReference>
<proteinExistence type="inferred from homology"/>
<evidence type="ECO:0000256" key="3">
    <source>
        <dbReference type="ARBA" id="ARBA00022989"/>
    </source>
</evidence>
<feature type="transmembrane region" description="Helical" evidence="10">
    <location>
        <begin position="203"/>
        <end position="226"/>
    </location>
</feature>
<feature type="transmembrane region" description="Helical" evidence="10">
    <location>
        <begin position="75"/>
        <end position="92"/>
    </location>
</feature>
<protein>
    <recommendedName>
        <fullName evidence="11">G-protein coupled receptors family 1 profile domain-containing protein</fullName>
    </recommendedName>
</protein>
<keyword evidence="5 10" id="KW-0472">Membrane</keyword>
<keyword evidence="13" id="KW-1185">Reference proteome</keyword>
<dbReference type="Proteomes" id="UP001217089">
    <property type="component" value="Unassembled WGS sequence"/>
</dbReference>
<dbReference type="InterPro" id="IPR000276">
    <property type="entry name" value="GPCR_Rhodpsn"/>
</dbReference>
<feature type="transmembrane region" description="Helical" evidence="10">
    <location>
        <begin position="41"/>
        <end position="63"/>
    </location>
</feature>
<evidence type="ECO:0000256" key="1">
    <source>
        <dbReference type="ARBA" id="ARBA00004141"/>
    </source>
</evidence>
<evidence type="ECO:0000259" key="11">
    <source>
        <dbReference type="PROSITE" id="PS50262"/>
    </source>
</evidence>
<dbReference type="PRINTS" id="PR00237">
    <property type="entry name" value="GPCRRHODOPSN"/>
</dbReference>
<name>A0ABQ9F5F5_TEGGR</name>
<gene>
    <name evidence="12" type="ORF">KUTeg_010781</name>
</gene>
<keyword evidence="4 8" id="KW-0297">G-protein coupled receptor</keyword>
<comment type="caution">
    <text evidence="12">The sequence shown here is derived from an EMBL/GenBank/DDBJ whole genome shotgun (WGS) entry which is preliminary data.</text>
</comment>
<feature type="transmembrane region" description="Helical" evidence="10">
    <location>
        <begin position="112"/>
        <end position="131"/>
    </location>
</feature>
<evidence type="ECO:0000256" key="4">
    <source>
        <dbReference type="ARBA" id="ARBA00023040"/>
    </source>
</evidence>
<dbReference type="EMBL" id="JARBDR010000496">
    <property type="protein sequence ID" value="KAJ8311426.1"/>
    <property type="molecule type" value="Genomic_DNA"/>
</dbReference>
<dbReference type="PANTHER" id="PTHR24238:SF47">
    <property type="entry name" value="ECDYSTEROIDS_DOPAMINE RECEPTOR-RELATED"/>
    <property type="match status" value="1"/>
</dbReference>
<feature type="transmembrane region" description="Helical" evidence="10">
    <location>
        <begin position="390"/>
        <end position="412"/>
    </location>
</feature>
<evidence type="ECO:0000256" key="2">
    <source>
        <dbReference type="ARBA" id="ARBA00022692"/>
    </source>
</evidence>
<dbReference type="PROSITE" id="PS00237">
    <property type="entry name" value="G_PROTEIN_RECEP_F1_1"/>
    <property type="match status" value="1"/>
</dbReference>
<evidence type="ECO:0000313" key="12">
    <source>
        <dbReference type="EMBL" id="KAJ8311426.1"/>
    </source>
</evidence>
<feature type="region of interest" description="Disordered" evidence="9">
    <location>
        <begin position="248"/>
        <end position="268"/>
    </location>
</feature>
<evidence type="ECO:0000313" key="13">
    <source>
        <dbReference type="Proteomes" id="UP001217089"/>
    </source>
</evidence>